<dbReference type="PRINTS" id="PR00411">
    <property type="entry name" value="PNDRDTASEI"/>
</dbReference>
<evidence type="ECO:0000256" key="2">
    <source>
        <dbReference type="ARBA" id="ARBA00022630"/>
    </source>
</evidence>
<dbReference type="PANTHER" id="PTHR43400">
    <property type="entry name" value="FUMARATE REDUCTASE"/>
    <property type="match status" value="1"/>
</dbReference>
<organism evidence="10 11">
    <name type="scientific">Stagnimonas aquatica</name>
    <dbReference type="NCBI Taxonomy" id="2689987"/>
    <lineage>
        <taxon>Bacteria</taxon>
        <taxon>Pseudomonadati</taxon>
        <taxon>Pseudomonadota</taxon>
        <taxon>Gammaproteobacteria</taxon>
        <taxon>Nevskiales</taxon>
        <taxon>Nevskiaceae</taxon>
        <taxon>Stagnimonas</taxon>
    </lineage>
</organism>
<dbReference type="InParanoid" id="A0A3N0V2H6"/>
<dbReference type="Proteomes" id="UP000282106">
    <property type="component" value="Unassembled WGS sequence"/>
</dbReference>
<evidence type="ECO:0000256" key="8">
    <source>
        <dbReference type="ARBA" id="ARBA00069709"/>
    </source>
</evidence>
<evidence type="ECO:0000259" key="9">
    <source>
        <dbReference type="Pfam" id="PF00890"/>
    </source>
</evidence>
<dbReference type="InterPro" id="IPR050315">
    <property type="entry name" value="FAD-oxidoreductase_2"/>
</dbReference>
<keyword evidence="11" id="KW-1185">Reference proteome</keyword>
<dbReference type="AlphaFoldDB" id="A0A3N0V2H6"/>
<evidence type="ECO:0000313" key="10">
    <source>
        <dbReference type="EMBL" id="ROH86754.1"/>
    </source>
</evidence>
<dbReference type="GO" id="GO:0008202">
    <property type="term" value="P:steroid metabolic process"/>
    <property type="evidence" value="ECO:0007669"/>
    <property type="project" value="UniProtKB-ARBA"/>
</dbReference>
<evidence type="ECO:0000256" key="4">
    <source>
        <dbReference type="ARBA" id="ARBA00023002"/>
    </source>
</evidence>
<feature type="domain" description="FAD-dependent oxidoreductase 2 FAD-binding" evidence="9">
    <location>
        <begin position="15"/>
        <end position="552"/>
    </location>
</feature>
<dbReference type="SUPFAM" id="SSF51905">
    <property type="entry name" value="FAD/NAD(P)-binding domain"/>
    <property type="match status" value="1"/>
</dbReference>
<comment type="caution">
    <text evidence="10">The sequence shown here is derived from an EMBL/GenBank/DDBJ whole genome shotgun (WGS) entry which is preliminary data.</text>
</comment>
<dbReference type="EC" id="1.3.99.4" evidence="7"/>
<proteinExistence type="inferred from homology"/>
<comment type="cofactor">
    <cofactor evidence="1">
        <name>FAD</name>
        <dbReference type="ChEBI" id="CHEBI:57692"/>
    </cofactor>
</comment>
<keyword evidence="4" id="KW-0560">Oxidoreductase</keyword>
<dbReference type="InterPro" id="IPR003953">
    <property type="entry name" value="FAD-dep_OxRdtase_2_FAD-bd"/>
</dbReference>
<accession>A0A3N0V2H6</accession>
<dbReference type="FunFam" id="3.50.50.60:FF:000208">
    <property type="entry name" value="3-ketosteroid dehydrogenase"/>
    <property type="match status" value="1"/>
</dbReference>
<evidence type="ECO:0000256" key="5">
    <source>
        <dbReference type="ARBA" id="ARBA00051951"/>
    </source>
</evidence>
<reference evidence="10 11" key="1">
    <citation type="submission" date="2018-10" db="EMBL/GenBank/DDBJ databases">
        <authorList>
            <person name="Chen W.-M."/>
        </authorList>
    </citation>
    <scope>NUCLEOTIDE SEQUENCE [LARGE SCALE GENOMIC DNA]</scope>
    <source>
        <strain evidence="10 11">THS-13</strain>
    </source>
</reference>
<evidence type="ECO:0000256" key="3">
    <source>
        <dbReference type="ARBA" id="ARBA00022827"/>
    </source>
</evidence>
<dbReference type="Gene3D" id="3.50.50.60">
    <property type="entry name" value="FAD/NAD(P)-binding domain"/>
    <property type="match status" value="2"/>
</dbReference>
<evidence type="ECO:0000256" key="7">
    <source>
        <dbReference type="ARBA" id="ARBA00066536"/>
    </source>
</evidence>
<evidence type="ECO:0000313" key="11">
    <source>
        <dbReference type="Proteomes" id="UP000282106"/>
    </source>
</evidence>
<dbReference type="EMBL" id="RJVO01000008">
    <property type="protein sequence ID" value="ROH86754.1"/>
    <property type="molecule type" value="Genomic_DNA"/>
</dbReference>
<dbReference type="RefSeq" id="WP_123212743.1">
    <property type="nucleotide sequence ID" value="NZ_RJVO01000008.1"/>
</dbReference>
<evidence type="ECO:0000256" key="1">
    <source>
        <dbReference type="ARBA" id="ARBA00001974"/>
    </source>
</evidence>
<comment type="similarity">
    <text evidence="6">Belongs to the FAD-dependent oxidoreductase 2 family. 3-oxosteroid dehydrogenase subfamily.</text>
</comment>
<dbReference type="GO" id="GO:0047571">
    <property type="term" value="F:3-oxosteroid 1-dehydrogenase activity"/>
    <property type="evidence" value="ECO:0007669"/>
    <property type="project" value="UniProtKB-EC"/>
</dbReference>
<gene>
    <name evidence="10" type="ORF">ED208_15080</name>
</gene>
<sequence length="573" mass="61495">MDGSKGGGNWDQQFDVIVVGSGAGGMTAALCAKGEGLSAVVLEKESVYGGTTAVSGGGIWIPCNDDIAKNGGSDSYAEALGYVKLLTEGEVPVPRIEAYLQNAPEMVRHLARKFGVVFRGVKRYPDYYPNKPGGKDGYRSMEPVEFNAALLGGEFDRLRPAFAGTQVMGRMAMNQVEAHVLFTKGKGWFGIVLKMMLRYWLDLGWRLKTKRDRRLTLGQALVAHLRHALLKQGVPVWLESGMDSLIEENGRVVGVVVKQAGKSLRLRAKRGVVLASGGFENNQQMREQYLPKPTQANWTGAPRINNGDGIRAGLTLGAKLGFMDLVWGSPTVHVPGASSQTTLFVERCAPGCVIVNKKGQRFVNEAAAYPDVVTAMYRDDAQGNGCVPAWFVFDANFRKKYPAGLFLPSQIQPDSALPKDWLDKVYFRADSLEALAAKIGVDATGLKETARKIGEYAKTGKDPEFGKGDTSIDRYYSDPTVGPNSCLGPVDTGPFYAIALYPGEIGTKGGLWCDERARVLREDGSVIAGLYAIGNCSAAVMGKTYAGAGSTLGPAMTFGYIAARDLAATTAAA</sequence>
<dbReference type="PANTHER" id="PTHR43400:SF10">
    <property type="entry name" value="3-OXOSTEROID 1-DEHYDROGENASE"/>
    <property type="match status" value="1"/>
</dbReference>
<comment type="catalytic activity">
    <reaction evidence="5">
        <text>a 3-oxosteroid + A = a 3-oxo-Delta(1)-steroid + AH2</text>
        <dbReference type="Rhea" id="RHEA:13329"/>
        <dbReference type="ChEBI" id="CHEBI:13193"/>
        <dbReference type="ChEBI" id="CHEBI:17499"/>
        <dbReference type="ChEBI" id="CHEBI:20156"/>
        <dbReference type="ChEBI" id="CHEBI:47788"/>
        <dbReference type="EC" id="1.3.99.4"/>
    </reaction>
</comment>
<dbReference type="SUPFAM" id="SSF56425">
    <property type="entry name" value="Succinate dehydrogenase/fumarate reductase flavoprotein, catalytic domain"/>
    <property type="match status" value="1"/>
</dbReference>
<protein>
    <recommendedName>
        <fullName evidence="8">3-oxosteroid 1-dehydrogenase</fullName>
        <ecNumber evidence="7">1.3.99.4</ecNumber>
    </recommendedName>
</protein>
<dbReference type="InterPro" id="IPR036188">
    <property type="entry name" value="FAD/NAD-bd_sf"/>
</dbReference>
<dbReference type="Pfam" id="PF00890">
    <property type="entry name" value="FAD_binding_2"/>
    <property type="match status" value="1"/>
</dbReference>
<evidence type="ECO:0000256" key="6">
    <source>
        <dbReference type="ARBA" id="ARBA00061147"/>
    </source>
</evidence>
<keyword evidence="3" id="KW-0274">FAD</keyword>
<dbReference type="InterPro" id="IPR027477">
    <property type="entry name" value="Succ_DH/fumarate_Rdtase_cat_sf"/>
</dbReference>
<name>A0A3N0V2H6_9GAMM</name>
<keyword evidence="2" id="KW-0285">Flavoprotein</keyword>